<keyword evidence="2" id="KW-1185">Reference proteome</keyword>
<dbReference type="AlphaFoldDB" id="A0A4Y2S726"/>
<evidence type="ECO:0000313" key="1">
    <source>
        <dbReference type="EMBL" id="GBN83386.1"/>
    </source>
</evidence>
<organism evidence="1 2">
    <name type="scientific">Araneus ventricosus</name>
    <name type="common">Orbweaver spider</name>
    <name type="synonym">Epeira ventricosa</name>
    <dbReference type="NCBI Taxonomy" id="182803"/>
    <lineage>
        <taxon>Eukaryota</taxon>
        <taxon>Metazoa</taxon>
        <taxon>Ecdysozoa</taxon>
        <taxon>Arthropoda</taxon>
        <taxon>Chelicerata</taxon>
        <taxon>Arachnida</taxon>
        <taxon>Araneae</taxon>
        <taxon>Araneomorphae</taxon>
        <taxon>Entelegynae</taxon>
        <taxon>Araneoidea</taxon>
        <taxon>Araneidae</taxon>
        <taxon>Araneus</taxon>
    </lineage>
</organism>
<evidence type="ECO:0000313" key="2">
    <source>
        <dbReference type="Proteomes" id="UP000499080"/>
    </source>
</evidence>
<protein>
    <submittedName>
        <fullName evidence="1">Uncharacterized protein</fullName>
    </submittedName>
</protein>
<proteinExistence type="predicted"/>
<reference evidence="1 2" key="1">
    <citation type="journal article" date="2019" name="Sci. Rep.">
        <title>Orb-weaving spider Araneus ventricosus genome elucidates the spidroin gene catalogue.</title>
        <authorList>
            <person name="Kono N."/>
            <person name="Nakamura H."/>
            <person name="Ohtoshi R."/>
            <person name="Moran D.A.P."/>
            <person name="Shinohara A."/>
            <person name="Yoshida Y."/>
            <person name="Fujiwara M."/>
            <person name="Mori M."/>
            <person name="Tomita M."/>
            <person name="Arakawa K."/>
        </authorList>
    </citation>
    <scope>NUCLEOTIDE SEQUENCE [LARGE SCALE GENOMIC DNA]</scope>
</reference>
<sequence>MQIHLLRDTPISHYTYFNLLLALISSRAVGEISISYVSTLRINTGRISAFMARKPKWSAWLSREVGNANFRVHRSNSHRYFSLMFVFDVEQSNLRESMSSRKPCLGYPLSLSLRIPPKSQPGELPVGYMGMCETLLKEKKYKLRISIT</sequence>
<dbReference type="Proteomes" id="UP000499080">
    <property type="component" value="Unassembled WGS sequence"/>
</dbReference>
<gene>
    <name evidence="1" type="ORF">AVEN_262086_1</name>
</gene>
<name>A0A4Y2S726_ARAVE</name>
<comment type="caution">
    <text evidence="1">The sequence shown here is derived from an EMBL/GenBank/DDBJ whole genome shotgun (WGS) entry which is preliminary data.</text>
</comment>
<accession>A0A4Y2S726</accession>
<dbReference type="EMBL" id="BGPR01019938">
    <property type="protein sequence ID" value="GBN83386.1"/>
    <property type="molecule type" value="Genomic_DNA"/>
</dbReference>